<evidence type="ECO:0000313" key="4">
    <source>
        <dbReference type="Proteomes" id="UP000242765"/>
    </source>
</evidence>
<name>A0A1Y3CCM2_9GAMM</name>
<sequence length="659" mass="74976">MKKYVIYPAIGIARVGNAPAEENDFFYGPSLSPALTDATNKNIDFNTFTFKNKKGQIKKQAAKFQIYELDTKTQLFKKITLDEKIIEKIEWTVHLANQKAAWFDFSNAQDLNALALPQTLRNEAISRQSLVADAKEQTLSTKNKTERKQCNAQVFQQNLHLGEIRLNEQGELIVLGGDGHAYSNGSPITTFANNDGWIDDISDGTVRARIYLKNGKDIEAEPAHVVVTPPNYGQGLNGIVTMYDVIQDLFERENIIQPEQTNFDQHIYPILKNLGNMQWINQGFHLAFGVNSEFDLSDQQFLSSLNDKNYDKNIKQKIFNLFRDPESTEIELAKNPQLYGDSFGDFDYFANQSLSITPTQYKHLKNWSSNNYSHKKQTNKFDHLSEPLQLTCYNLDSCLGGPFHPGIELTWNLRNLIMWNVAKSSTPKNQPKLPIQSVDPYRLNTAPKGTALFVNYQTTMSQEILLHPQGPLSRTEPGALTRYLGVPWHTDEASCLSGYDISQYLPMPSYWGPRVPNQVLSYESANFYLQAKGQSKEPTLDTQKLSRFADKFYNLRQDFYRTFNPNHLSRLNNMVQQWDKLGIVAPFVSNAETLYFEREKANLAYDASMQNILQANSSYLKDQAIPDTITSPMLQGSKTAYLEKGIPTLPSRVLGRDEK</sequence>
<evidence type="ECO:0008006" key="5">
    <source>
        <dbReference type="Google" id="ProtNLM"/>
    </source>
</evidence>
<proteinExistence type="predicted"/>
<dbReference type="RefSeq" id="WP_086204144.1">
    <property type="nucleotide sequence ID" value="NZ_NEGB01000006.1"/>
</dbReference>
<dbReference type="EMBL" id="NEGB01000006">
    <property type="protein sequence ID" value="OTG64838.1"/>
    <property type="molecule type" value="Genomic_DNA"/>
</dbReference>
<dbReference type="OrthoDB" id="336698at2"/>
<feature type="domain" description="L-lysine epsilon oxidase C-terminal" evidence="2">
    <location>
        <begin position="350"/>
        <end position="509"/>
    </location>
</feature>
<dbReference type="STRING" id="1977882.B9T28_11570"/>
<protein>
    <recommendedName>
        <fullName evidence="5">L-lysine 6-oxidase</fullName>
    </recommendedName>
</protein>
<keyword evidence="4" id="KW-1185">Reference proteome</keyword>
<dbReference type="InterPro" id="IPR041173">
    <property type="entry name" value="LodA_C"/>
</dbReference>
<feature type="domain" description="L-Lysine epsilon oxidase N-terminal" evidence="1">
    <location>
        <begin position="7"/>
        <end position="227"/>
    </location>
</feature>
<evidence type="ECO:0000259" key="2">
    <source>
        <dbReference type="Pfam" id="PF18417"/>
    </source>
</evidence>
<gene>
    <name evidence="3" type="ORF">B9T28_11570</name>
</gene>
<evidence type="ECO:0000259" key="1">
    <source>
        <dbReference type="Pfam" id="PF17990"/>
    </source>
</evidence>
<dbReference type="InterPro" id="IPR041168">
    <property type="entry name" value="LodA_N"/>
</dbReference>
<accession>A0A1Y3CCM2</accession>
<dbReference type="Pfam" id="PF18417">
    <property type="entry name" value="LodA_C"/>
    <property type="match status" value="1"/>
</dbReference>
<dbReference type="Proteomes" id="UP000242765">
    <property type="component" value="Unassembled WGS sequence"/>
</dbReference>
<dbReference type="AlphaFoldDB" id="A0A1Y3CCM2"/>
<organism evidence="3 4">
    <name type="scientific">Acinetobacter silvestris</name>
    <dbReference type="NCBI Taxonomy" id="1977882"/>
    <lineage>
        <taxon>Bacteria</taxon>
        <taxon>Pseudomonadati</taxon>
        <taxon>Pseudomonadota</taxon>
        <taxon>Gammaproteobacteria</taxon>
        <taxon>Moraxellales</taxon>
        <taxon>Moraxellaceae</taxon>
        <taxon>Acinetobacter</taxon>
    </lineage>
</organism>
<evidence type="ECO:0000313" key="3">
    <source>
        <dbReference type="EMBL" id="OTG64838.1"/>
    </source>
</evidence>
<comment type="caution">
    <text evidence="3">The sequence shown here is derived from an EMBL/GenBank/DDBJ whole genome shotgun (WGS) entry which is preliminary data.</text>
</comment>
<reference evidence="3 4" key="1">
    <citation type="submission" date="2017-04" db="EMBL/GenBank/DDBJ databases">
        <title>High diversity of culturable Acinetobacter species in natural soil and water ecosystems.</title>
        <authorList>
            <person name="Nemec A."/>
            <person name="Radolfova-Krizova L."/>
        </authorList>
    </citation>
    <scope>NUCLEOTIDE SEQUENCE [LARGE SCALE GENOMIC DNA]</scope>
    <source>
        <strain evidence="3 4">ANC 4999</strain>
    </source>
</reference>
<dbReference type="Pfam" id="PF17990">
    <property type="entry name" value="LodA_N"/>
    <property type="match status" value="1"/>
</dbReference>